<reference evidence="2" key="1">
    <citation type="journal article" date="2019" name="Int. J. Syst. Evol. Microbiol.">
        <title>The Global Catalogue of Microorganisms (GCM) 10K type strain sequencing project: providing services to taxonomists for standard genome sequencing and annotation.</title>
        <authorList>
            <consortium name="The Broad Institute Genomics Platform"/>
            <consortium name="The Broad Institute Genome Sequencing Center for Infectious Disease"/>
            <person name="Wu L."/>
            <person name="Ma J."/>
        </authorList>
    </citation>
    <scope>NUCLEOTIDE SEQUENCE [LARGE SCALE GENOMIC DNA]</scope>
    <source>
        <strain evidence="2">JCM 16601</strain>
    </source>
</reference>
<comment type="caution">
    <text evidence="1">The sequence shown here is derived from an EMBL/GenBank/DDBJ whole genome shotgun (WGS) entry which is preliminary data.</text>
</comment>
<proteinExistence type="predicted"/>
<protein>
    <recommendedName>
        <fullName evidence="3">Secreted protein</fullName>
    </recommendedName>
</protein>
<dbReference type="Pfam" id="PF26622">
    <property type="entry name" value="DUF8199"/>
    <property type="match status" value="1"/>
</dbReference>
<gene>
    <name evidence="1" type="ORF">GCM10022210_08750</name>
</gene>
<name>A0ABP7PCD2_9SPHI</name>
<evidence type="ECO:0000313" key="2">
    <source>
        <dbReference type="Proteomes" id="UP001500742"/>
    </source>
</evidence>
<organism evidence="1 2">
    <name type="scientific">Mucilaginibacter dorajii</name>
    <dbReference type="NCBI Taxonomy" id="692994"/>
    <lineage>
        <taxon>Bacteria</taxon>
        <taxon>Pseudomonadati</taxon>
        <taxon>Bacteroidota</taxon>
        <taxon>Sphingobacteriia</taxon>
        <taxon>Sphingobacteriales</taxon>
        <taxon>Sphingobacteriaceae</taxon>
        <taxon>Mucilaginibacter</taxon>
    </lineage>
</organism>
<evidence type="ECO:0008006" key="3">
    <source>
        <dbReference type="Google" id="ProtNLM"/>
    </source>
</evidence>
<dbReference type="Proteomes" id="UP001500742">
    <property type="component" value="Unassembled WGS sequence"/>
</dbReference>
<dbReference type="InterPro" id="IPR058512">
    <property type="entry name" value="DUF8199"/>
</dbReference>
<dbReference type="RefSeq" id="WP_259091389.1">
    <property type="nucleotide sequence ID" value="NZ_BAAAZC010000007.1"/>
</dbReference>
<dbReference type="InterPro" id="IPR058060">
    <property type="entry name" value="HYC_CC_PP"/>
</dbReference>
<dbReference type="NCBIfam" id="NF047658">
    <property type="entry name" value="HYC_CC_PP"/>
    <property type="match status" value="1"/>
</dbReference>
<keyword evidence="2" id="KW-1185">Reference proteome</keyword>
<dbReference type="EMBL" id="BAAAZC010000007">
    <property type="protein sequence ID" value="GAA3962961.1"/>
    <property type="molecule type" value="Genomic_DNA"/>
</dbReference>
<evidence type="ECO:0000313" key="1">
    <source>
        <dbReference type="EMBL" id="GAA3962961.1"/>
    </source>
</evidence>
<sequence>MVKKIAVILLALIYSASVYGVTINKFYCCGKLTDVSLSAASSCKMDSKAGNSDCCKTIKTNIKVKDNHVSAKTDLTLKNSFTLITPVFFIPASAEGITLRKESAYNSQAPPVQCDPLYILYSNYRI</sequence>
<accession>A0ABP7PCD2</accession>